<dbReference type="PROSITE" id="PS50928">
    <property type="entry name" value="ABC_TM1"/>
    <property type="match status" value="1"/>
</dbReference>
<keyword evidence="2 7" id="KW-0813">Transport</keyword>
<feature type="domain" description="ABC transmembrane type-1" evidence="8">
    <location>
        <begin position="73"/>
        <end position="262"/>
    </location>
</feature>
<dbReference type="PANTHER" id="PTHR43386">
    <property type="entry name" value="OLIGOPEPTIDE TRANSPORT SYSTEM PERMEASE PROTEIN APPC"/>
    <property type="match status" value="1"/>
</dbReference>
<keyword evidence="6 7" id="KW-0472">Membrane</keyword>
<dbReference type="InterPro" id="IPR050366">
    <property type="entry name" value="BP-dependent_transpt_permease"/>
</dbReference>
<dbReference type="RefSeq" id="WP_020041182.1">
    <property type="nucleotide sequence ID" value="NZ_KE557287.1"/>
</dbReference>
<evidence type="ECO:0000256" key="7">
    <source>
        <dbReference type="RuleBase" id="RU363032"/>
    </source>
</evidence>
<dbReference type="AlphaFoldDB" id="S9Q8B3"/>
<feature type="transmembrane region" description="Helical" evidence="7">
    <location>
        <begin position="6"/>
        <end position="28"/>
    </location>
</feature>
<evidence type="ECO:0000256" key="3">
    <source>
        <dbReference type="ARBA" id="ARBA00022475"/>
    </source>
</evidence>
<dbReference type="GO" id="GO:0005886">
    <property type="term" value="C:plasma membrane"/>
    <property type="evidence" value="ECO:0007669"/>
    <property type="project" value="UniProtKB-SubCell"/>
</dbReference>
<evidence type="ECO:0000259" key="8">
    <source>
        <dbReference type="PROSITE" id="PS50928"/>
    </source>
</evidence>
<dbReference type="CDD" id="cd06261">
    <property type="entry name" value="TM_PBP2"/>
    <property type="match status" value="1"/>
</dbReference>
<protein>
    <submittedName>
        <fullName evidence="9">Dipeptide transport system permease protein DppC</fullName>
    </submittedName>
</protein>
<dbReference type="Proteomes" id="UP000015347">
    <property type="component" value="Unassembled WGS sequence"/>
</dbReference>
<dbReference type="Pfam" id="PF00528">
    <property type="entry name" value="BPD_transp_1"/>
    <property type="match status" value="1"/>
</dbReference>
<evidence type="ECO:0000256" key="6">
    <source>
        <dbReference type="ARBA" id="ARBA00023136"/>
    </source>
</evidence>
<evidence type="ECO:0000256" key="5">
    <source>
        <dbReference type="ARBA" id="ARBA00022989"/>
    </source>
</evidence>
<evidence type="ECO:0000256" key="1">
    <source>
        <dbReference type="ARBA" id="ARBA00004651"/>
    </source>
</evidence>
<reference evidence="10" key="1">
    <citation type="journal article" date="2014" name="Stand. Genomic Sci.">
        <title>Genome sequence of the exopolysaccharide-producing Salipiger mucosus type strain (DSM 16094(T)), a moderately halophilic member of the Roseobacter clade.</title>
        <authorList>
            <person name="Riedel T."/>
            <person name="Spring S."/>
            <person name="Fiebig A."/>
            <person name="Petersen J."/>
            <person name="Kyrpides N.C."/>
            <person name="Goker M."/>
            <person name="Klenk H.P."/>
        </authorList>
    </citation>
    <scope>NUCLEOTIDE SEQUENCE [LARGE SCALE GENOMIC DNA]</scope>
    <source>
        <strain evidence="10">DSM 16094</strain>
    </source>
</reference>
<comment type="subcellular location">
    <subcellularLocation>
        <location evidence="1 7">Cell membrane</location>
        <topology evidence="1 7">Multi-pass membrane protein</topology>
    </subcellularLocation>
</comment>
<organism evidence="9 10">
    <name type="scientific">Salipiger mucosus DSM 16094</name>
    <dbReference type="NCBI Taxonomy" id="1123237"/>
    <lineage>
        <taxon>Bacteria</taxon>
        <taxon>Pseudomonadati</taxon>
        <taxon>Pseudomonadota</taxon>
        <taxon>Alphaproteobacteria</taxon>
        <taxon>Rhodobacterales</taxon>
        <taxon>Roseobacteraceae</taxon>
        <taxon>Salipiger</taxon>
    </lineage>
</organism>
<proteinExistence type="inferred from homology"/>
<gene>
    <name evidence="9" type="ORF">Salmuc_03150</name>
</gene>
<dbReference type="PANTHER" id="PTHR43386:SF26">
    <property type="entry name" value="ABC TRANSPORTER PERMEASE PROTEIN"/>
    <property type="match status" value="1"/>
</dbReference>
<sequence length="281" mass="29978">MRSNVQGIFAAGVMALFVLVALFADVIVPKDPLGMDLLSRTTPPTWSWTGLGEHPLGTDLLGRDIFSRIIAGAQTVLLVGVVSVVLGGFLGVTLGLVAGYAGGWIDRMIMRLADVQLSIPIMLFALIVVAALGPSLVNLVAVLALTGWTRFARVIRGQVLAIREFDFVLSAKSAGASALRILVFHILPNVMNSIVVIASLDLARVILLEASLSFLGLGVQPPTSSWGRMLAEGRTYIASAWWISTLPGFAILIVVFSVSMLGDWLRDLVDPTSRFRGPGSK</sequence>
<dbReference type="HOGENOM" id="CLU_028518_1_1_5"/>
<evidence type="ECO:0000313" key="10">
    <source>
        <dbReference type="Proteomes" id="UP000015347"/>
    </source>
</evidence>
<dbReference type="eggNOG" id="COG1173">
    <property type="taxonomic scope" value="Bacteria"/>
</dbReference>
<evidence type="ECO:0000256" key="2">
    <source>
        <dbReference type="ARBA" id="ARBA00022448"/>
    </source>
</evidence>
<dbReference type="InterPro" id="IPR035906">
    <property type="entry name" value="MetI-like_sf"/>
</dbReference>
<keyword evidence="10" id="KW-1185">Reference proteome</keyword>
<feature type="transmembrane region" description="Helical" evidence="7">
    <location>
        <begin position="121"/>
        <end position="146"/>
    </location>
</feature>
<feature type="transmembrane region" description="Helical" evidence="7">
    <location>
        <begin position="76"/>
        <end position="101"/>
    </location>
</feature>
<dbReference type="Gene3D" id="1.10.3720.10">
    <property type="entry name" value="MetI-like"/>
    <property type="match status" value="1"/>
</dbReference>
<dbReference type="GO" id="GO:0055085">
    <property type="term" value="P:transmembrane transport"/>
    <property type="evidence" value="ECO:0007669"/>
    <property type="project" value="InterPro"/>
</dbReference>
<keyword evidence="4 7" id="KW-0812">Transmembrane</keyword>
<dbReference type="InterPro" id="IPR000515">
    <property type="entry name" value="MetI-like"/>
</dbReference>
<comment type="caution">
    <text evidence="9">The sequence shown here is derived from an EMBL/GenBank/DDBJ whole genome shotgun (WGS) entry which is preliminary data.</text>
</comment>
<name>S9Q8B3_9RHOB</name>
<keyword evidence="3" id="KW-1003">Cell membrane</keyword>
<dbReference type="SUPFAM" id="SSF161098">
    <property type="entry name" value="MetI-like"/>
    <property type="match status" value="1"/>
</dbReference>
<feature type="transmembrane region" description="Helical" evidence="7">
    <location>
        <begin position="240"/>
        <end position="261"/>
    </location>
</feature>
<evidence type="ECO:0000313" key="9">
    <source>
        <dbReference type="EMBL" id="EPX75863.1"/>
    </source>
</evidence>
<evidence type="ECO:0000256" key="4">
    <source>
        <dbReference type="ARBA" id="ARBA00022692"/>
    </source>
</evidence>
<dbReference type="STRING" id="1123237.Salmuc_03150"/>
<accession>S9Q8B3</accession>
<feature type="transmembrane region" description="Helical" evidence="7">
    <location>
        <begin position="167"/>
        <end position="187"/>
    </location>
</feature>
<dbReference type="OrthoDB" id="9766870at2"/>
<comment type="similarity">
    <text evidence="7">Belongs to the binding-protein-dependent transport system permease family.</text>
</comment>
<dbReference type="EMBL" id="APVH01000066">
    <property type="protein sequence ID" value="EPX75863.1"/>
    <property type="molecule type" value="Genomic_DNA"/>
</dbReference>
<keyword evidence="5 7" id="KW-1133">Transmembrane helix</keyword>